<dbReference type="Proteomes" id="UP000295444">
    <property type="component" value="Unassembled WGS sequence"/>
</dbReference>
<proteinExistence type="predicted"/>
<evidence type="ECO:0000256" key="1">
    <source>
        <dbReference type="SAM" id="MobiDB-lite"/>
    </source>
</evidence>
<evidence type="ECO:0000259" key="3">
    <source>
        <dbReference type="Pfam" id="PF13828"/>
    </source>
</evidence>
<keyword evidence="2" id="KW-0812">Transmembrane</keyword>
<organism evidence="4 5">
    <name type="scientific">Labedaea rhizosphaerae</name>
    <dbReference type="NCBI Taxonomy" id="598644"/>
    <lineage>
        <taxon>Bacteria</taxon>
        <taxon>Bacillati</taxon>
        <taxon>Actinomycetota</taxon>
        <taxon>Actinomycetes</taxon>
        <taxon>Pseudonocardiales</taxon>
        <taxon>Pseudonocardiaceae</taxon>
        <taxon>Labedaea</taxon>
    </lineage>
</organism>
<reference evidence="4 5" key="1">
    <citation type="submission" date="2019-03" db="EMBL/GenBank/DDBJ databases">
        <title>Genomic Encyclopedia of Type Strains, Phase IV (KMG-IV): sequencing the most valuable type-strain genomes for metagenomic binning, comparative biology and taxonomic classification.</title>
        <authorList>
            <person name="Goeker M."/>
        </authorList>
    </citation>
    <scope>NUCLEOTIDE SEQUENCE [LARGE SCALE GENOMIC DNA]</scope>
    <source>
        <strain evidence="4 5">DSM 45361</strain>
    </source>
</reference>
<dbReference type="Pfam" id="PF13828">
    <property type="entry name" value="DUF4190"/>
    <property type="match status" value="1"/>
</dbReference>
<feature type="transmembrane region" description="Helical" evidence="2">
    <location>
        <begin position="52"/>
        <end position="77"/>
    </location>
</feature>
<dbReference type="InterPro" id="IPR025241">
    <property type="entry name" value="DUF4190"/>
</dbReference>
<gene>
    <name evidence="4" type="ORF">EV186_10326</name>
</gene>
<feature type="compositionally biased region" description="Low complexity" evidence="1">
    <location>
        <begin position="1"/>
        <end position="15"/>
    </location>
</feature>
<protein>
    <submittedName>
        <fullName evidence="4">Uncharacterized protein DUF4190</fullName>
    </submittedName>
</protein>
<evidence type="ECO:0000313" key="5">
    <source>
        <dbReference type="Proteomes" id="UP000295444"/>
    </source>
</evidence>
<feature type="region of interest" description="Disordered" evidence="1">
    <location>
        <begin position="1"/>
        <end position="35"/>
    </location>
</feature>
<dbReference type="EMBL" id="SNXZ01000003">
    <property type="protein sequence ID" value="TDP97068.1"/>
    <property type="molecule type" value="Genomic_DNA"/>
</dbReference>
<sequence length="120" mass="12878">MTNPQDWQNQQGAQPPQTPPPGFQQTPPPGYQMPPAYAYPQGYSQQKTNGMAVAALVLGILGFFLVTAILAIIFGFLGRSQIAQRGEKGDGMAIAGLVLGIVWCAIFLVRIIAVGVVYWS</sequence>
<evidence type="ECO:0000256" key="2">
    <source>
        <dbReference type="SAM" id="Phobius"/>
    </source>
</evidence>
<keyword evidence="2" id="KW-1133">Transmembrane helix</keyword>
<feature type="domain" description="DUF4190" evidence="3">
    <location>
        <begin position="51"/>
        <end position="109"/>
    </location>
</feature>
<feature type="compositionally biased region" description="Pro residues" evidence="1">
    <location>
        <begin position="16"/>
        <end position="32"/>
    </location>
</feature>
<comment type="caution">
    <text evidence="4">The sequence shown here is derived from an EMBL/GenBank/DDBJ whole genome shotgun (WGS) entry which is preliminary data.</text>
</comment>
<dbReference type="RefSeq" id="WP_208115660.1">
    <property type="nucleotide sequence ID" value="NZ_SNXZ01000003.1"/>
</dbReference>
<keyword evidence="5" id="KW-1185">Reference proteome</keyword>
<dbReference type="AlphaFoldDB" id="A0A4V3CZ85"/>
<evidence type="ECO:0000313" key="4">
    <source>
        <dbReference type="EMBL" id="TDP97068.1"/>
    </source>
</evidence>
<keyword evidence="2" id="KW-0472">Membrane</keyword>
<feature type="transmembrane region" description="Helical" evidence="2">
    <location>
        <begin position="97"/>
        <end position="119"/>
    </location>
</feature>
<accession>A0A4V3CZ85</accession>
<name>A0A4V3CZ85_LABRH</name>